<feature type="compositionally biased region" description="Gly residues" evidence="1">
    <location>
        <begin position="248"/>
        <end position="262"/>
    </location>
</feature>
<dbReference type="EMBL" id="JADOUA010000001">
    <property type="protein sequence ID" value="MBG6093258.1"/>
    <property type="molecule type" value="Genomic_DNA"/>
</dbReference>
<dbReference type="AlphaFoldDB" id="A0A931GMI5"/>
<dbReference type="RefSeq" id="WP_197015343.1">
    <property type="nucleotide sequence ID" value="NZ_BAABES010000015.1"/>
</dbReference>
<organism evidence="2 3">
    <name type="scientific">Actinomadura viridis</name>
    <dbReference type="NCBI Taxonomy" id="58110"/>
    <lineage>
        <taxon>Bacteria</taxon>
        <taxon>Bacillati</taxon>
        <taxon>Actinomycetota</taxon>
        <taxon>Actinomycetes</taxon>
        <taxon>Streptosporangiales</taxon>
        <taxon>Thermomonosporaceae</taxon>
        <taxon>Actinomadura</taxon>
    </lineage>
</organism>
<dbReference type="SUPFAM" id="SSF140453">
    <property type="entry name" value="EsxAB dimer-like"/>
    <property type="match status" value="1"/>
</dbReference>
<keyword evidence="3" id="KW-1185">Reference proteome</keyword>
<evidence type="ECO:0000256" key="1">
    <source>
        <dbReference type="SAM" id="MobiDB-lite"/>
    </source>
</evidence>
<feature type="region of interest" description="Disordered" evidence="1">
    <location>
        <begin position="316"/>
        <end position="375"/>
    </location>
</feature>
<name>A0A931GMI5_9ACTN</name>
<protein>
    <submittedName>
        <fullName evidence="2">Uncharacterized protein</fullName>
    </submittedName>
</protein>
<dbReference type="Proteomes" id="UP000614047">
    <property type="component" value="Unassembled WGS sequence"/>
</dbReference>
<feature type="compositionally biased region" description="Gly residues" evidence="1">
    <location>
        <begin position="181"/>
        <end position="206"/>
    </location>
</feature>
<evidence type="ECO:0000313" key="2">
    <source>
        <dbReference type="EMBL" id="MBG6093258.1"/>
    </source>
</evidence>
<proteinExistence type="predicted"/>
<sequence>MTENWIKKNVWQDRANENAQAPEGTKFSEVKERFKKIDPGVVNDASTEYIKAANALADYTRKLEGYADKLIKHWKGDNAQKALDQLGQVHRTSAKMSDKSLATSNSFKWYGTEILPHYKSVGETMEDGWDDDDSDDNRWAKEKLERLFMRTAQSHNNVPQEVEQDLPDGLGENTPPPGGPPGGGGGPGPGGGGKLPGGGGPGGMPDGGKFPDGDRSPFASLDNNRNPHLDPSSYTGTPPGSSQLAGLGDRGGASFGGAGGGSNLSSMGDPGGMPPGGGGGGLGGGGGNFPGGAGPGGLGSAGGGLGAAGLGGGAFRGAGAGAGAGRMGGMPMGGMPMGGAGQGNQGEQERERETWLTEDEDVWGADDDTAPPVIG</sequence>
<evidence type="ECO:0000313" key="3">
    <source>
        <dbReference type="Proteomes" id="UP000614047"/>
    </source>
</evidence>
<comment type="caution">
    <text evidence="2">The sequence shown here is derived from an EMBL/GenBank/DDBJ whole genome shotgun (WGS) entry which is preliminary data.</text>
</comment>
<feature type="compositionally biased region" description="Gly residues" evidence="1">
    <location>
        <begin position="269"/>
        <end position="288"/>
    </location>
</feature>
<gene>
    <name evidence="2" type="ORF">IW256_007371</name>
</gene>
<reference evidence="2" key="1">
    <citation type="submission" date="2020-11" db="EMBL/GenBank/DDBJ databases">
        <title>Sequencing the genomes of 1000 actinobacteria strains.</title>
        <authorList>
            <person name="Klenk H.-P."/>
        </authorList>
    </citation>
    <scope>NUCLEOTIDE SEQUENCE</scope>
    <source>
        <strain evidence="2">DSM 43175</strain>
    </source>
</reference>
<feature type="compositionally biased region" description="Gly residues" evidence="1">
    <location>
        <begin position="316"/>
        <end position="344"/>
    </location>
</feature>
<accession>A0A931GMI5</accession>
<feature type="compositionally biased region" description="Acidic residues" evidence="1">
    <location>
        <begin position="356"/>
        <end position="369"/>
    </location>
</feature>
<feature type="region of interest" description="Disordered" evidence="1">
    <location>
        <begin position="151"/>
        <end position="288"/>
    </location>
</feature>
<feature type="compositionally biased region" description="Low complexity" evidence="1">
    <location>
        <begin position="231"/>
        <end position="247"/>
    </location>
</feature>
<dbReference type="InterPro" id="IPR036689">
    <property type="entry name" value="ESAT-6-like_sf"/>
</dbReference>